<reference evidence="5 6" key="1">
    <citation type="submission" date="2018-09" db="EMBL/GenBank/DDBJ databases">
        <title>Draft genome of Simplicispira sp. NY-02.</title>
        <authorList>
            <person name="Im W.T."/>
        </authorList>
    </citation>
    <scope>NUCLEOTIDE SEQUENCE [LARGE SCALE GENOMIC DNA]</scope>
    <source>
        <strain evidence="5 6">NY-02</strain>
    </source>
</reference>
<feature type="domain" description="Glutaredoxin" evidence="3">
    <location>
        <begin position="83"/>
        <end position="139"/>
    </location>
</feature>
<dbReference type="Pfam" id="PF00462">
    <property type="entry name" value="Glutaredoxin"/>
    <property type="match status" value="1"/>
</dbReference>
<feature type="chain" id="PRO_5017486880" evidence="2">
    <location>
        <begin position="27"/>
        <end position="219"/>
    </location>
</feature>
<dbReference type="AlphaFoldDB" id="A0A398C907"/>
<dbReference type="Proteomes" id="UP000266302">
    <property type="component" value="Unassembled WGS sequence"/>
</dbReference>
<dbReference type="InterPro" id="IPR036249">
    <property type="entry name" value="Thioredoxin-like_sf"/>
</dbReference>
<feature type="region of interest" description="Disordered" evidence="1">
    <location>
        <begin position="46"/>
        <end position="66"/>
    </location>
</feature>
<dbReference type="OrthoDB" id="8794394at2"/>
<dbReference type="SUPFAM" id="SSF52833">
    <property type="entry name" value="Thioredoxin-like"/>
    <property type="match status" value="1"/>
</dbReference>
<accession>A0A398C907</accession>
<dbReference type="Gene3D" id="3.40.30.10">
    <property type="entry name" value="Glutaredoxin"/>
    <property type="match status" value="1"/>
</dbReference>
<proteinExistence type="predicted"/>
<feature type="signal peptide" evidence="2">
    <location>
        <begin position="1"/>
        <end position="26"/>
    </location>
</feature>
<dbReference type="Pfam" id="PF13511">
    <property type="entry name" value="DUF4124"/>
    <property type="match status" value="1"/>
</dbReference>
<evidence type="ECO:0000259" key="3">
    <source>
        <dbReference type="Pfam" id="PF00462"/>
    </source>
</evidence>
<protein>
    <submittedName>
        <fullName evidence="5">Glutaredoxin family protein</fullName>
    </submittedName>
</protein>
<dbReference type="InterPro" id="IPR002109">
    <property type="entry name" value="Glutaredoxin"/>
</dbReference>
<feature type="compositionally biased region" description="Low complexity" evidence="1">
    <location>
        <begin position="182"/>
        <end position="207"/>
    </location>
</feature>
<comment type="caution">
    <text evidence="5">The sequence shown here is derived from an EMBL/GenBank/DDBJ whole genome shotgun (WGS) entry which is preliminary data.</text>
</comment>
<dbReference type="InterPro" id="IPR025392">
    <property type="entry name" value="DUF4124"/>
</dbReference>
<organism evidence="5 6">
    <name type="scientific">Simplicispira hankyongi</name>
    <dbReference type="NCBI Taxonomy" id="2315688"/>
    <lineage>
        <taxon>Bacteria</taxon>
        <taxon>Pseudomonadati</taxon>
        <taxon>Pseudomonadota</taxon>
        <taxon>Betaproteobacteria</taxon>
        <taxon>Burkholderiales</taxon>
        <taxon>Comamonadaceae</taxon>
        <taxon>Simplicispira</taxon>
    </lineage>
</organism>
<feature type="region of interest" description="Disordered" evidence="1">
    <location>
        <begin position="182"/>
        <end position="219"/>
    </location>
</feature>
<dbReference type="PROSITE" id="PS51354">
    <property type="entry name" value="GLUTAREDOXIN_2"/>
    <property type="match status" value="1"/>
</dbReference>
<evidence type="ECO:0000313" key="6">
    <source>
        <dbReference type="Proteomes" id="UP000266302"/>
    </source>
</evidence>
<evidence type="ECO:0000259" key="4">
    <source>
        <dbReference type="Pfam" id="PF13511"/>
    </source>
</evidence>
<dbReference type="CDD" id="cd02976">
    <property type="entry name" value="NrdH"/>
    <property type="match status" value="1"/>
</dbReference>
<name>A0A398C907_9BURK</name>
<dbReference type="EMBL" id="QXJC01000001">
    <property type="protein sequence ID" value="RID99239.1"/>
    <property type="molecule type" value="Genomic_DNA"/>
</dbReference>
<feature type="compositionally biased region" description="Polar residues" evidence="1">
    <location>
        <begin position="53"/>
        <end position="66"/>
    </location>
</feature>
<evidence type="ECO:0000256" key="1">
    <source>
        <dbReference type="SAM" id="MobiDB-lite"/>
    </source>
</evidence>
<evidence type="ECO:0000256" key="2">
    <source>
        <dbReference type="SAM" id="SignalP"/>
    </source>
</evidence>
<sequence length="219" mass="23009">MTVSRTVWIPSILALAALVIAASVQAQPVYRIVGPDGKVTFSDRAPEVAQPGAHTSTVTPTESATSTSTLPFDLRQVAQRFPVTLYSGDKCAPCDSARSMLSTRGIPFSERTVNTNEDVEALQRLSGNTNLPFATIGGQQLSGYSATEWAQYLDAAGYPKQSQLPANYRRAAPMPLVAVTPAQAASKPAAAATTARPRQRPPTAAPSGPTPSNPAGIQF</sequence>
<dbReference type="RefSeq" id="WP_119107690.1">
    <property type="nucleotide sequence ID" value="NZ_QXJC01000001.1"/>
</dbReference>
<keyword evidence="6" id="KW-1185">Reference proteome</keyword>
<feature type="domain" description="DUF4124" evidence="4">
    <location>
        <begin position="16"/>
        <end position="66"/>
    </location>
</feature>
<evidence type="ECO:0000313" key="5">
    <source>
        <dbReference type="EMBL" id="RID99239.1"/>
    </source>
</evidence>
<gene>
    <name evidence="5" type="ORF">D3F03_02015</name>
</gene>
<keyword evidence="2" id="KW-0732">Signal</keyword>